<comment type="catalytic activity">
    <reaction evidence="1">
        <text>S-ubiquitinyl-[E2 ubiquitin-conjugating enzyme]-L-cysteine + [acceptor protein]-L-lysine = [E2 ubiquitin-conjugating enzyme]-L-cysteine + N(6)-ubiquitinyl-[acceptor protein]-L-lysine.</text>
        <dbReference type="EC" id="2.3.2.27"/>
    </reaction>
</comment>
<dbReference type="Gene3D" id="3.30.40.10">
    <property type="entry name" value="Zinc/RING finger domain, C3HC4 (zinc finger)"/>
    <property type="match status" value="1"/>
</dbReference>
<dbReference type="CDD" id="cd01923">
    <property type="entry name" value="cyclophilin_RING"/>
    <property type="match status" value="1"/>
</dbReference>
<evidence type="ECO:0000256" key="2">
    <source>
        <dbReference type="ARBA" id="ARBA00000971"/>
    </source>
</evidence>
<dbReference type="PANTHER" id="PTHR45625:SF1">
    <property type="entry name" value="RING-TYPE E3 UBIQUITIN-PROTEIN LIGASE PPIL2"/>
    <property type="match status" value="1"/>
</dbReference>
<feature type="compositionally biased region" description="Low complexity" evidence="11">
    <location>
        <begin position="131"/>
        <end position="141"/>
    </location>
</feature>
<dbReference type="GO" id="GO:0061630">
    <property type="term" value="F:ubiquitin protein ligase activity"/>
    <property type="evidence" value="ECO:0007669"/>
    <property type="project" value="UniProtKB-EC"/>
</dbReference>
<evidence type="ECO:0000256" key="7">
    <source>
        <dbReference type="ARBA" id="ARBA00022786"/>
    </source>
</evidence>
<keyword evidence="9 14" id="KW-0413">Isomerase</keyword>
<evidence type="ECO:0000256" key="1">
    <source>
        <dbReference type="ARBA" id="ARBA00000900"/>
    </source>
</evidence>
<comment type="function">
    <text evidence="3">May catalyze the cis-trans isomerization of proline imidic peptide bonds in oligopeptides thereby assisting the folding of proteins. May also function as a chaperone, playing a role in intracellular transport of proteins. May also have a protein ubiquitin ligase activity acting as an E3 ubiquitin protein ligase or as a ubiquitin-ubiquitin ligase promoting elongation of ubiquitin chains on proteins.</text>
</comment>
<dbReference type="PANTHER" id="PTHR45625">
    <property type="entry name" value="PEPTIDYL-PROLYL CIS-TRANS ISOMERASE-RELATED"/>
    <property type="match status" value="1"/>
</dbReference>
<gene>
    <name evidence="14" type="primary">cyp8</name>
    <name evidence="14" type="ORF">GGI25_004300</name>
</gene>
<evidence type="ECO:0000256" key="4">
    <source>
        <dbReference type="ARBA" id="ARBA00004123"/>
    </source>
</evidence>
<comment type="similarity">
    <text evidence="5">Belongs to the cyclophilin-type PPIase family. PPIL2 subfamily.</text>
</comment>
<evidence type="ECO:0000259" key="12">
    <source>
        <dbReference type="PROSITE" id="PS50072"/>
    </source>
</evidence>
<evidence type="ECO:0000256" key="9">
    <source>
        <dbReference type="ARBA" id="ARBA00023235"/>
    </source>
</evidence>
<dbReference type="PROSITE" id="PS00170">
    <property type="entry name" value="CSA_PPIASE_1"/>
    <property type="match status" value="1"/>
</dbReference>
<feature type="compositionally biased region" description="Low complexity" evidence="11">
    <location>
        <begin position="405"/>
        <end position="427"/>
    </location>
</feature>
<evidence type="ECO:0000259" key="13">
    <source>
        <dbReference type="PROSITE" id="PS51698"/>
    </source>
</evidence>
<name>A0A9W8G5C5_9FUNG</name>
<keyword evidence="10" id="KW-0539">Nucleus</keyword>
<dbReference type="SUPFAM" id="SSF57850">
    <property type="entry name" value="RING/U-box"/>
    <property type="match status" value="1"/>
</dbReference>
<reference evidence="14" key="1">
    <citation type="submission" date="2022-07" db="EMBL/GenBank/DDBJ databases">
        <title>Phylogenomic reconstructions and comparative analyses of Kickxellomycotina fungi.</title>
        <authorList>
            <person name="Reynolds N.K."/>
            <person name="Stajich J.E."/>
            <person name="Barry K."/>
            <person name="Grigoriev I.V."/>
            <person name="Crous P."/>
            <person name="Smith M.E."/>
        </authorList>
    </citation>
    <scope>NUCLEOTIDE SEQUENCE</scope>
    <source>
        <strain evidence="14">NRRL 3115</strain>
    </source>
</reference>
<sequence>MCTPDGYVFDSDNIIGYIKEHHKHPFTDMPLKTNDLIELHYHKDLDGKYIDPVTFKQFSVFLKIVANRKSGYVYSWSTIDEFNAKPDAWADLVTGDPFTKEDIIVLQDPDAPKDRASLNATSTRKNDDSKNAASTAASKATVAGPPTSRKDQQPYNAAGYSKGIAAASFTSTAMVPITQNESELIDTEEYMFSRIKSKGYVRVSTNMGDINIELFCDKAPRTCYNFIKLSQSGYYNGTKFHRSIKNFMIQGGDPTGSGHGGKSFWGSNFKDEIAKKLSHSERGILSMANHGPNTNGSQFFILYRAAKHLNGRHAIFGRVVGGLSVLDKIEAIPTDESDRPDQDIEIKDVSVFVDPYTDFSKRLERKLEHEKSSTALSSGKRKRTVEEEEEYDRETTTWFGTKIQSSSTAADATATSMSSSVTNSADTDAPTKESRGVGKYMKTPKFDTLKPSTISASRANAANNANNGSSTRKNKHALEYKFGDFRTWG</sequence>
<dbReference type="InterPro" id="IPR013083">
    <property type="entry name" value="Znf_RING/FYVE/PHD"/>
</dbReference>
<evidence type="ECO:0000313" key="14">
    <source>
        <dbReference type="EMBL" id="KAJ2674561.1"/>
    </source>
</evidence>
<keyword evidence="8" id="KW-0697">Rotamase</keyword>
<dbReference type="OrthoDB" id="407558at2759"/>
<dbReference type="InterPro" id="IPR029000">
    <property type="entry name" value="Cyclophilin-like_dom_sf"/>
</dbReference>
<accession>A0A9W8G5C5</accession>
<protein>
    <submittedName>
        <fullName evidence="14">Cyclophilin peptidyl-prolyl cis-trans isomerase Cyp8</fullName>
        <ecNumber evidence="14">5.2.1.8</ecNumber>
    </submittedName>
</protein>
<dbReference type="InterPro" id="IPR020892">
    <property type="entry name" value="Cyclophilin-type_PPIase_CS"/>
</dbReference>
<evidence type="ECO:0000256" key="10">
    <source>
        <dbReference type="ARBA" id="ARBA00023242"/>
    </source>
</evidence>
<dbReference type="Proteomes" id="UP001151518">
    <property type="component" value="Unassembled WGS sequence"/>
</dbReference>
<comment type="subcellular location">
    <subcellularLocation>
        <location evidence="4">Nucleus</location>
    </subcellularLocation>
</comment>
<dbReference type="GO" id="GO:0006457">
    <property type="term" value="P:protein folding"/>
    <property type="evidence" value="ECO:0007669"/>
    <property type="project" value="InterPro"/>
</dbReference>
<feature type="region of interest" description="Disordered" evidence="11">
    <location>
        <begin position="111"/>
        <end position="155"/>
    </location>
</feature>
<dbReference type="EC" id="5.2.1.8" evidence="14"/>
<dbReference type="InterPro" id="IPR003613">
    <property type="entry name" value="Ubox_domain"/>
</dbReference>
<dbReference type="SUPFAM" id="SSF50891">
    <property type="entry name" value="Cyclophilin-like"/>
    <property type="match status" value="1"/>
</dbReference>
<dbReference type="FunFam" id="2.40.100.10:FF:000014">
    <property type="entry name" value="Peptidyl-prolyl cis-trans isomerase cyp65"/>
    <property type="match status" value="1"/>
</dbReference>
<feature type="domain" description="PPIase cyclophilin-type" evidence="12">
    <location>
        <begin position="204"/>
        <end position="351"/>
    </location>
</feature>
<evidence type="ECO:0000256" key="3">
    <source>
        <dbReference type="ARBA" id="ARBA00003697"/>
    </source>
</evidence>
<evidence type="ECO:0000256" key="8">
    <source>
        <dbReference type="ARBA" id="ARBA00023110"/>
    </source>
</evidence>
<dbReference type="Gene3D" id="2.40.100.10">
    <property type="entry name" value="Cyclophilin-like"/>
    <property type="match status" value="1"/>
</dbReference>
<dbReference type="AlphaFoldDB" id="A0A9W8G5C5"/>
<dbReference type="GO" id="GO:0071013">
    <property type="term" value="C:catalytic step 2 spliceosome"/>
    <property type="evidence" value="ECO:0007669"/>
    <property type="project" value="TreeGrafter"/>
</dbReference>
<dbReference type="PRINTS" id="PR00153">
    <property type="entry name" value="CSAPPISMRASE"/>
</dbReference>
<dbReference type="EMBL" id="JANBTW010000056">
    <property type="protein sequence ID" value="KAJ2674561.1"/>
    <property type="molecule type" value="Genomic_DNA"/>
</dbReference>
<dbReference type="GO" id="GO:0003755">
    <property type="term" value="F:peptidyl-prolyl cis-trans isomerase activity"/>
    <property type="evidence" value="ECO:0007669"/>
    <property type="project" value="UniProtKB-KW"/>
</dbReference>
<dbReference type="PROSITE" id="PS51698">
    <property type="entry name" value="U_BOX"/>
    <property type="match status" value="1"/>
</dbReference>
<dbReference type="InterPro" id="IPR044666">
    <property type="entry name" value="Cyclophilin_A-like"/>
</dbReference>
<dbReference type="PROSITE" id="PS50072">
    <property type="entry name" value="CSA_PPIASE_2"/>
    <property type="match status" value="1"/>
</dbReference>
<dbReference type="GO" id="GO:0000209">
    <property type="term" value="P:protein polyubiquitination"/>
    <property type="evidence" value="ECO:0007669"/>
    <property type="project" value="TreeGrafter"/>
</dbReference>
<evidence type="ECO:0000256" key="6">
    <source>
        <dbReference type="ARBA" id="ARBA00022679"/>
    </source>
</evidence>
<keyword evidence="6" id="KW-0808">Transferase</keyword>
<feature type="compositionally biased region" description="Low complexity" evidence="11">
    <location>
        <begin position="452"/>
        <end position="470"/>
    </location>
</feature>
<feature type="region of interest" description="Disordered" evidence="11">
    <location>
        <begin position="368"/>
        <end position="476"/>
    </location>
</feature>
<keyword evidence="7" id="KW-0833">Ubl conjugation pathway</keyword>
<organism evidence="14 15">
    <name type="scientific">Coemansia spiralis</name>
    <dbReference type="NCBI Taxonomy" id="417178"/>
    <lineage>
        <taxon>Eukaryota</taxon>
        <taxon>Fungi</taxon>
        <taxon>Fungi incertae sedis</taxon>
        <taxon>Zoopagomycota</taxon>
        <taxon>Kickxellomycotina</taxon>
        <taxon>Kickxellomycetes</taxon>
        <taxon>Kickxellales</taxon>
        <taxon>Kickxellaceae</taxon>
        <taxon>Coemansia</taxon>
    </lineage>
</organism>
<proteinExistence type="inferred from homology"/>
<comment type="caution">
    <text evidence="14">The sequence shown here is derived from an EMBL/GenBank/DDBJ whole genome shotgun (WGS) entry which is preliminary data.</text>
</comment>
<evidence type="ECO:0000256" key="11">
    <source>
        <dbReference type="SAM" id="MobiDB-lite"/>
    </source>
</evidence>
<evidence type="ECO:0000313" key="15">
    <source>
        <dbReference type="Proteomes" id="UP001151518"/>
    </source>
</evidence>
<comment type="catalytic activity">
    <reaction evidence="2">
        <text>[protein]-peptidylproline (omega=180) = [protein]-peptidylproline (omega=0)</text>
        <dbReference type="Rhea" id="RHEA:16237"/>
        <dbReference type="Rhea" id="RHEA-COMP:10747"/>
        <dbReference type="Rhea" id="RHEA-COMP:10748"/>
        <dbReference type="ChEBI" id="CHEBI:83833"/>
        <dbReference type="ChEBI" id="CHEBI:83834"/>
        <dbReference type="EC" id="5.2.1.8"/>
    </reaction>
</comment>
<dbReference type="Pfam" id="PF00160">
    <property type="entry name" value="Pro_isomerase"/>
    <property type="match status" value="1"/>
</dbReference>
<evidence type="ECO:0000256" key="5">
    <source>
        <dbReference type="ARBA" id="ARBA00007930"/>
    </source>
</evidence>
<dbReference type="InterPro" id="IPR002130">
    <property type="entry name" value="Cyclophilin-type_PPIase_dom"/>
</dbReference>
<feature type="domain" description="U-box" evidence="13">
    <location>
        <begin position="1"/>
        <end position="56"/>
    </location>
</feature>